<dbReference type="Proteomes" id="UP000011115">
    <property type="component" value="Unassembled WGS sequence"/>
</dbReference>
<organism evidence="1 2">
    <name type="scientific">Solanum tuberosum</name>
    <name type="common">Potato</name>
    <dbReference type="NCBI Taxonomy" id="4113"/>
    <lineage>
        <taxon>Eukaryota</taxon>
        <taxon>Viridiplantae</taxon>
        <taxon>Streptophyta</taxon>
        <taxon>Embryophyta</taxon>
        <taxon>Tracheophyta</taxon>
        <taxon>Spermatophyta</taxon>
        <taxon>Magnoliopsida</taxon>
        <taxon>eudicotyledons</taxon>
        <taxon>Gunneridae</taxon>
        <taxon>Pentapetalae</taxon>
        <taxon>asterids</taxon>
        <taxon>lamiids</taxon>
        <taxon>Solanales</taxon>
        <taxon>Solanaceae</taxon>
        <taxon>Solanoideae</taxon>
        <taxon>Solaneae</taxon>
        <taxon>Solanum</taxon>
    </lineage>
</organism>
<dbReference type="InParanoid" id="M1DQ03"/>
<keyword evidence="2" id="KW-1185">Reference proteome</keyword>
<dbReference type="PaxDb" id="4113-PGSC0003DMT400092536"/>
<dbReference type="AlphaFoldDB" id="M1DQ03"/>
<sequence>MGNMLMSSRKCPAPLLMRDSVLSLKERIKLAEKGSSRRITEKFREAVLCRPMTQSTTMPKDDCAAEDCSAILVEIADELGDPPFGQLITFSVLALTSSHSGSLGGTTLLRRTYRRLADCSFPHLLIHFLQGFAY</sequence>
<reference evidence="2" key="1">
    <citation type="journal article" date="2011" name="Nature">
        <title>Genome sequence and analysis of the tuber crop potato.</title>
        <authorList>
            <consortium name="The Potato Genome Sequencing Consortium"/>
        </authorList>
    </citation>
    <scope>NUCLEOTIDE SEQUENCE [LARGE SCALE GENOMIC DNA]</scope>
    <source>
        <strain evidence="2">cv. DM1-3 516 R44</strain>
    </source>
</reference>
<dbReference type="EnsemblPlants" id="PGSC0003DMT400092536">
    <property type="protein sequence ID" value="PGSC0003DMT400092536"/>
    <property type="gene ID" value="PGSC0003DMG400042107"/>
</dbReference>
<accession>M1DQ03</accession>
<evidence type="ECO:0000313" key="1">
    <source>
        <dbReference type="EnsemblPlants" id="PGSC0003DMT400092536"/>
    </source>
</evidence>
<dbReference type="Gramene" id="PGSC0003DMT400092536">
    <property type="protein sequence ID" value="PGSC0003DMT400092536"/>
    <property type="gene ID" value="PGSC0003DMG400042107"/>
</dbReference>
<dbReference type="HOGENOM" id="CLU_1899923_0_0_1"/>
<proteinExistence type="predicted"/>
<evidence type="ECO:0000313" key="2">
    <source>
        <dbReference type="Proteomes" id="UP000011115"/>
    </source>
</evidence>
<name>M1DQ03_SOLTU</name>
<protein>
    <submittedName>
        <fullName evidence="1">Uncharacterized protein</fullName>
    </submittedName>
</protein>
<reference evidence="1" key="2">
    <citation type="submission" date="2015-06" db="UniProtKB">
        <authorList>
            <consortium name="EnsemblPlants"/>
        </authorList>
    </citation>
    <scope>IDENTIFICATION</scope>
    <source>
        <strain evidence="1">DM1-3 516 R44</strain>
    </source>
</reference>